<dbReference type="UniPathway" id="UPA00219"/>
<dbReference type="InterPro" id="IPR004101">
    <property type="entry name" value="Mur_ligase_C"/>
</dbReference>
<dbReference type="InterPro" id="IPR000713">
    <property type="entry name" value="Mur_ligase_N"/>
</dbReference>
<protein>
    <recommendedName>
        <fullName evidence="3 14">UDP-N-acetylmuramate--L-alanine ligase</fullName>
        <ecNumber evidence="3 14">6.3.2.8</ecNumber>
    </recommendedName>
    <alternativeName>
        <fullName evidence="14">UDP-N-acetylmuramoyl-L-alanine synthetase</fullName>
    </alternativeName>
</protein>
<dbReference type="GO" id="GO:0008763">
    <property type="term" value="F:UDP-N-acetylmuramate-L-alanine ligase activity"/>
    <property type="evidence" value="ECO:0007669"/>
    <property type="project" value="UniProtKB-UniRule"/>
</dbReference>
<organism evidence="19 20">
    <name type="scientific">Brachybacterium aquaticum</name>
    <dbReference type="NCBI Taxonomy" id="1432564"/>
    <lineage>
        <taxon>Bacteria</taxon>
        <taxon>Bacillati</taxon>
        <taxon>Actinomycetota</taxon>
        <taxon>Actinomycetes</taxon>
        <taxon>Micrococcales</taxon>
        <taxon>Dermabacteraceae</taxon>
        <taxon>Brachybacterium</taxon>
    </lineage>
</organism>
<dbReference type="PANTHER" id="PTHR43445">
    <property type="entry name" value="UDP-N-ACETYLMURAMATE--L-ALANINE LIGASE-RELATED"/>
    <property type="match status" value="1"/>
</dbReference>
<evidence type="ECO:0000259" key="18">
    <source>
        <dbReference type="Pfam" id="PF08245"/>
    </source>
</evidence>
<evidence type="ECO:0000256" key="11">
    <source>
        <dbReference type="ARBA" id="ARBA00023306"/>
    </source>
</evidence>
<keyword evidence="20" id="KW-1185">Reference proteome</keyword>
<evidence type="ECO:0000259" key="16">
    <source>
        <dbReference type="Pfam" id="PF01225"/>
    </source>
</evidence>
<feature type="region of interest" description="Disordered" evidence="15">
    <location>
        <begin position="1"/>
        <end position="20"/>
    </location>
</feature>
<comment type="subcellular location">
    <subcellularLocation>
        <location evidence="1 14">Cytoplasm</location>
    </subcellularLocation>
</comment>
<evidence type="ECO:0000256" key="9">
    <source>
        <dbReference type="ARBA" id="ARBA00022960"/>
    </source>
</evidence>
<reference evidence="19 20" key="1">
    <citation type="submission" date="2020-08" db="EMBL/GenBank/DDBJ databases">
        <title>Sequencing the genomes of 1000 actinobacteria strains.</title>
        <authorList>
            <person name="Klenk H.-P."/>
        </authorList>
    </citation>
    <scope>NUCLEOTIDE SEQUENCE [LARGE SCALE GENOMIC DNA]</scope>
    <source>
        <strain evidence="19 20">DSM 28796</strain>
    </source>
</reference>
<keyword evidence="6 14" id="KW-0132">Cell division</keyword>
<dbReference type="GO" id="GO:0008360">
    <property type="term" value="P:regulation of cell shape"/>
    <property type="evidence" value="ECO:0007669"/>
    <property type="project" value="UniProtKB-KW"/>
</dbReference>
<evidence type="ECO:0000256" key="6">
    <source>
        <dbReference type="ARBA" id="ARBA00022618"/>
    </source>
</evidence>
<evidence type="ECO:0000256" key="5">
    <source>
        <dbReference type="ARBA" id="ARBA00022598"/>
    </source>
</evidence>
<evidence type="ECO:0000256" key="2">
    <source>
        <dbReference type="ARBA" id="ARBA00004752"/>
    </source>
</evidence>
<evidence type="ECO:0000313" key="20">
    <source>
        <dbReference type="Proteomes" id="UP000588158"/>
    </source>
</evidence>
<evidence type="ECO:0000256" key="3">
    <source>
        <dbReference type="ARBA" id="ARBA00012211"/>
    </source>
</evidence>
<evidence type="ECO:0000256" key="8">
    <source>
        <dbReference type="ARBA" id="ARBA00022840"/>
    </source>
</evidence>
<dbReference type="Pfam" id="PF01225">
    <property type="entry name" value="Mur_ligase"/>
    <property type="match status" value="1"/>
</dbReference>
<evidence type="ECO:0000256" key="12">
    <source>
        <dbReference type="ARBA" id="ARBA00023316"/>
    </source>
</evidence>
<evidence type="ECO:0000256" key="10">
    <source>
        <dbReference type="ARBA" id="ARBA00022984"/>
    </source>
</evidence>
<feature type="domain" description="Mur ligase C-terminal" evidence="17">
    <location>
        <begin position="361"/>
        <end position="492"/>
    </location>
</feature>
<dbReference type="Pfam" id="PF02875">
    <property type="entry name" value="Mur_ligase_C"/>
    <property type="match status" value="1"/>
</dbReference>
<dbReference type="GO" id="GO:0009252">
    <property type="term" value="P:peptidoglycan biosynthetic process"/>
    <property type="evidence" value="ECO:0007669"/>
    <property type="project" value="UniProtKB-UniRule"/>
</dbReference>
<dbReference type="InterPro" id="IPR013221">
    <property type="entry name" value="Mur_ligase_cen"/>
</dbReference>
<dbReference type="InterPro" id="IPR036615">
    <property type="entry name" value="Mur_ligase_C_dom_sf"/>
</dbReference>
<dbReference type="HAMAP" id="MF_00046">
    <property type="entry name" value="MurC"/>
    <property type="match status" value="1"/>
</dbReference>
<dbReference type="RefSeq" id="WP_184325380.1">
    <property type="nucleotide sequence ID" value="NZ_JACHLZ010000001.1"/>
</dbReference>
<dbReference type="PANTHER" id="PTHR43445:SF3">
    <property type="entry name" value="UDP-N-ACETYLMURAMATE--L-ALANINE LIGASE"/>
    <property type="match status" value="1"/>
</dbReference>
<dbReference type="Proteomes" id="UP000588158">
    <property type="component" value="Unassembled WGS sequence"/>
</dbReference>
<evidence type="ECO:0000256" key="1">
    <source>
        <dbReference type="ARBA" id="ARBA00004496"/>
    </source>
</evidence>
<evidence type="ECO:0000256" key="13">
    <source>
        <dbReference type="ARBA" id="ARBA00047833"/>
    </source>
</evidence>
<evidence type="ECO:0000313" key="19">
    <source>
        <dbReference type="EMBL" id="MBB5831996.1"/>
    </source>
</evidence>
<dbReference type="NCBIfam" id="TIGR01082">
    <property type="entry name" value="murC"/>
    <property type="match status" value="1"/>
</dbReference>
<comment type="function">
    <text evidence="14">Cell wall formation.</text>
</comment>
<dbReference type="GO" id="GO:0071555">
    <property type="term" value="P:cell wall organization"/>
    <property type="evidence" value="ECO:0007669"/>
    <property type="project" value="UniProtKB-KW"/>
</dbReference>
<dbReference type="Gene3D" id="3.90.190.20">
    <property type="entry name" value="Mur ligase, C-terminal domain"/>
    <property type="match status" value="1"/>
</dbReference>
<feature type="domain" description="Mur ligase central" evidence="18">
    <location>
        <begin position="140"/>
        <end position="336"/>
    </location>
</feature>
<keyword evidence="8 14" id="KW-0067">ATP-binding</keyword>
<dbReference type="Gene3D" id="3.40.1190.10">
    <property type="entry name" value="Mur-like, catalytic domain"/>
    <property type="match status" value="1"/>
</dbReference>
<dbReference type="GO" id="GO:0005524">
    <property type="term" value="F:ATP binding"/>
    <property type="evidence" value="ECO:0007669"/>
    <property type="project" value="UniProtKB-UniRule"/>
</dbReference>
<dbReference type="GO" id="GO:0005737">
    <property type="term" value="C:cytoplasm"/>
    <property type="evidence" value="ECO:0007669"/>
    <property type="project" value="UniProtKB-SubCell"/>
</dbReference>
<name>A0A841AAZ3_9MICO</name>
<dbReference type="InterPro" id="IPR050061">
    <property type="entry name" value="MurCDEF_pg_biosynth"/>
</dbReference>
<evidence type="ECO:0000256" key="14">
    <source>
        <dbReference type="HAMAP-Rule" id="MF_00046"/>
    </source>
</evidence>
<dbReference type="EC" id="6.3.2.8" evidence="3 14"/>
<keyword evidence="4 14" id="KW-0963">Cytoplasm</keyword>
<comment type="catalytic activity">
    <reaction evidence="13 14">
        <text>UDP-N-acetyl-alpha-D-muramate + L-alanine + ATP = UDP-N-acetyl-alpha-D-muramoyl-L-alanine + ADP + phosphate + H(+)</text>
        <dbReference type="Rhea" id="RHEA:23372"/>
        <dbReference type="ChEBI" id="CHEBI:15378"/>
        <dbReference type="ChEBI" id="CHEBI:30616"/>
        <dbReference type="ChEBI" id="CHEBI:43474"/>
        <dbReference type="ChEBI" id="CHEBI:57972"/>
        <dbReference type="ChEBI" id="CHEBI:70757"/>
        <dbReference type="ChEBI" id="CHEBI:83898"/>
        <dbReference type="ChEBI" id="CHEBI:456216"/>
        <dbReference type="EC" id="6.3.2.8"/>
    </reaction>
</comment>
<dbReference type="SUPFAM" id="SSF53244">
    <property type="entry name" value="MurD-like peptide ligases, peptide-binding domain"/>
    <property type="match status" value="1"/>
</dbReference>
<keyword evidence="12 14" id="KW-0961">Cell wall biogenesis/degradation</keyword>
<evidence type="ECO:0000259" key="17">
    <source>
        <dbReference type="Pfam" id="PF02875"/>
    </source>
</evidence>
<feature type="domain" description="Mur ligase N-terminal catalytic" evidence="16">
    <location>
        <begin position="37"/>
        <end position="134"/>
    </location>
</feature>
<dbReference type="Pfam" id="PF08245">
    <property type="entry name" value="Mur_ligase_M"/>
    <property type="match status" value="1"/>
</dbReference>
<dbReference type="AlphaFoldDB" id="A0A841AAZ3"/>
<accession>A0A841AAZ3</accession>
<gene>
    <name evidence="14" type="primary">murC</name>
    <name evidence="19" type="ORF">HNR70_001809</name>
</gene>
<sequence length="513" mass="51770">MTSVTGSAPQPSPRTILRPGDVVTRSDWPADRPVRSVHVVRIGGAGMSAVARLALEAGLAVSGSDSQDGQFIAPLREAGARIGIGFDAALLADDLDLVIVSTAVRADNPEVRAAHERGIPVIHRAAGLAGLLAGRELVAVAGTHGKTTTTGMAVTALRGAGLDPAWALGAAVPDLGRNAGFGADSATGPGAGSAPADATPAVAVVEADESDGSFLAFAPRSLVVTNLEPDHLDFHGDAATLTAAFDALTDQILPGGTLVVCADDPGAAALGERAAARGATVLRYGTAEGADWHLRAERSGTRGAGIEIDTPQGLLSVELSVTGHHNVLNALGALAATAAAVPGADHAALAAGLSTFTGASRRFDVAGTAGGVTVVDDYAHHPREVAATLAAARGIVSAQAEPGRVLAVFQPHLFSRTRDFAGDFAAALEAADRAWVMPVYAAREDPDPSTTARTITDLAGGTVTPLDADDEVLGQVLAEARTGDLLLMLGAGDVVETTPDVLEALRTADRGRA</sequence>
<evidence type="ECO:0000256" key="15">
    <source>
        <dbReference type="SAM" id="MobiDB-lite"/>
    </source>
</evidence>
<dbReference type="SUPFAM" id="SSF51984">
    <property type="entry name" value="MurCD N-terminal domain"/>
    <property type="match status" value="1"/>
</dbReference>
<comment type="pathway">
    <text evidence="2 14">Cell wall biogenesis; peptidoglycan biosynthesis.</text>
</comment>
<keyword evidence="10 14" id="KW-0573">Peptidoglycan synthesis</keyword>
<keyword evidence="9 14" id="KW-0133">Cell shape</keyword>
<keyword evidence="11 14" id="KW-0131">Cell cycle</keyword>
<evidence type="ECO:0000256" key="7">
    <source>
        <dbReference type="ARBA" id="ARBA00022741"/>
    </source>
</evidence>
<keyword evidence="7 14" id="KW-0547">Nucleotide-binding</keyword>
<dbReference type="GO" id="GO:0051301">
    <property type="term" value="P:cell division"/>
    <property type="evidence" value="ECO:0007669"/>
    <property type="project" value="UniProtKB-KW"/>
</dbReference>
<keyword evidence="5 14" id="KW-0436">Ligase</keyword>
<feature type="binding site" evidence="14">
    <location>
        <begin position="142"/>
        <end position="148"/>
    </location>
    <ligand>
        <name>ATP</name>
        <dbReference type="ChEBI" id="CHEBI:30616"/>
    </ligand>
</feature>
<dbReference type="EMBL" id="JACHLZ010000001">
    <property type="protein sequence ID" value="MBB5831996.1"/>
    <property type="molecule type" value="Genomic_DNA"/>
</dbReference>
<dbReference type="Gene3D" id="3.40.50.720">
    <property type="entry name" value="NAD(P)-binding Rossmann-like Domain"/>
    <property type="match status" value="1"/>
</dbReference>
<comment type="similarity">
    <text evidence="14">Belongs to the MurCDEF family.</text>
</comment>
<evidence type="ECO:0000256" key="4">
    <source>
        <dbReference type="ARBA" id="ARBA00022490"/>
    </source>
</evidence>
<proteinExistence type="inferred from homology"/>
<comment type="caution">
    <text evidence="19">The sequence shown here is derived from an EMBL/GenBank/DDBJ whole genome shotgun (WGS) entry which is preliminary data.</text>
</comment>
<dbReference type="InterPro" id="IPR036565">
    <property type="entry name" value="Mur-like_cat_sf"/>
</dbReference>
<dbReference type="SUPFAM" id="SSF53623">
    <property type="entry name" value="MurD-like peptide ligases, catalytic domain"/>
    <property type="match status" value="1"/>
</dbReference>
<dbReference type="InterPro" id="IPR005758">
    <property type="entry name" value="UDP-N-AcMur_Ala_ligase_MurC"/>
</dbReference>